<dbReference type="PROSITE" id="PS00101">
    <property type="entry name" value="HEXAPEP_TRANSFERASES"/>
    <property type="match status" value="1"/>
</dbReference>
<evidence type="ECO:0000256" key="1">
    <source>
        <dbReference type="ARBA" id="ARBA00022516"/>
    </source>
</evidence>
<dbReference type="GO" id="GO:0016020">
    <property type="term" value="C:membrane"/>
    <property type="evidence" value="ECO:0007669"/>
    <property type="project" value="GOC"/>
</dbReference>
<comment type="pathway">
    <text evidence="7">Bacterial outer membrane biogenesis; LPS lipid A biosynthesis.</text>
</comment>
<dbReference type="Pfam" id="PF00132">
    <property type="entry name" value="Hexapep"/>
    <property type="match status" value="2"/>
</dbReference>
<organism evidence="9 10">
    <name type="scientific">Weeksella virosa (strain ATCC 43766 / DSM 16922 / JCM 21250 / CCUG 30538 / CDC 9751 / IAM 14551 / NBRC 16016 / NCTC 11634 / CL345/78)</name>
    <dbReference type="NCBI Taxonomy" id="865938"/>
    <lineage>
        <taxon>Bacteria</taxon>
        <taxon>Pseudomonadati</taxon>
        <taxon>Bacteroidota</taxon>
        <taxon>Flavobacteriia</taxon>
        <taxon>Flavobacteriales</taxon>
        <taxon>Weeksellaceae</taxon>
        <taxon>Weeksella</taxon>
    </lineage>
</organism>
<evidence type="ECO:0000313" key="9">
    <source>
        <dbReference type="EMBL" id="ADX67220.1"/>
    </source>
</evidence>
<dbReference type="InterPro" id="IPR001451">
    <property type="entry name" value="Hexapep"/>
</dbReference>
<comment type="similarity">
    <text evidence="7">Belongs to the transferase hexapeptide repeat family. LpxD subfamily.</text>
</comment>
<dbReference type="GO" id="GO:0103118">
    <property type="term" value="F:UDP-3-O-[(3R)-3-hydroxyacyl]-glucosamine N-acyltransferase activity"/>
    <property type="evidence" value="ECO:0007669"/>
    <property type="project" value="UniProtKB-EC"/>
</dbReference>
<feature type="active site" description="Proton acceptor" evidence="7">
    <location>
        <position position="242"/>
    </location>
</feature>
<dbReference type="OrthoDB" id="9784739at2"/>
<sequence length="341" mass="36984">MKFTATQIANIIDGTVEGDRNTTVSNIAKIEEGKAGDITFLGNPKYEQFVYSTHASVVILGKDFHLQKPIEATIIRVADAYEAFTQLLHYYSETIKNSKVGIDDFVKIPESTQLGEQVYIGSFTSIGQNVKIGNNVKIYPNCTIGDQVTIGDNTIIHSGVQIYNDCIVGEGCTLHSNVVIGADGFGFTPMADGSYRKVPQIGNVIIHDNVEIGANTTIDRATMGSTIIERGVKLDNLIQIAHNVKIGENTVIASQTGVAGSTKIGKNCIIGGQVGVAGHLQLGNNLQIQAQAGINDNIADGEILYGSPAMKASDFRRSYVYFRKFPEIVKRLEEIEKQKNK</sequence>
<name>F0NZ91_WEEVC</name>
<evidence type="ECO:0000256" key="6">
    <source>
        <dbReference type="ARBA" id="ARBA00023315"/>
    </source>
</evidence>
<comment type="function">
    <text evidence="7">Catalyzes the N-acylation of UDP-3-O-acylglucosamine using 3-hydroxyacyl-ACP as the acyl donor. Is involved in the biosynthesis of lipid A, a phosphorylated glycolipid that anchors the lipopolysaccharide to the outer membrane of the cell.</text>
</comment>
<dbReference type="RefSeq" id="WP_013597612.1">
    <property type="nucleotide sequence ID" value="NC_015144.1"/>
</dbReference>
<accession>F0NZ91</accession>
<proteinExistence type="inferred from homology"/>
<feature type="domain" description="UDP-3-O-[3-hydroxymyristoyl] glucosamine N-acyltransferase non-repeat region" evidence="8">
    <location>
        <begin position="22"/>
        <end position="89"/>
    </location>
</feature>
<dbReference type="EMBL" id="CP002455">
    <property type="protein sequence ID" value="ADX67220.1"/>
    <property type="molecule type" value="Genomic_DNA"/>
</dbReference>
<dbReference type="Pfam" id="PF04613">
    <property type="entry name" value="LpxD"/>
    <property type="match status" value="1"/>
</dbReference>
<dbReference type="InterPro" id="IPR018357">
    <property type="entry name" value="Hexapep_transf_CS"/>
</dbReference>
<dbReference type="CDD" id="cd03352">
    <property type="entry name" value="LbH_LpxD"/>
    <property type="match status" value="1"/>
</dbReference>
<dbReference type="eggNOG" id="COG1044">
    <property type="taxonomic scope" value="Bacteria"/>
</dbReference>
<dbReference type="GO" id="GO:0016410">
    <property type="term" value="F:N-acyltransferase activity"/>
    <property type="evidence" value="ECO:0007669"/>
    <property type="project" value="InterPro"/>
</dbReference>
<keyword evidence="5 7" id="KW-0443">Lipid metabolism</keyword>
<evidence type="ECO:0000256" key="4">
    <source>
        <dbReference type="ARBA" id="ARBA00022737"/>
    </source>
</evidence>
<evidence type="ECO:0000256" key="5">
    <source>
        <dbReference type="ARBA" id="ARBA00023098"/>
    </source>
</evidence>
<dbReference type="EC" id="2.3.1.191" evidence="7"/>
<gene>
    <name evidence="7" type="primary">lpxD</name>
    <name evidence="9" type="ordered locus">Weevi_0501</name>
</gene>
<dbReference type="PANTHER" id="PTHR43378">
    <property type="entry name" value="UDP-3-O-ACYLGLUCOSAMINE N-ACYLTRANSFERASE"/>
    <property type="match status" value="1"/>
</dbReference>
<evidence type="ECO:0000259" key="8">
    <source>
        <dbReference type="Pfam" id="PF04613"/>
    </source>
</evidence>
<evidence type="ECO:0000313" key="10">
    <source>
        <dbReference type="Proteomes" id="UP000008641"/>
    </source>
</evidence>
<keyword evidence="10" id="KW-1185">Reference proteome</keyword>
<dbReference type="HOGENOM" id="CLU_049865_0_0_10"/>
<reference evidence="9 10" key="1">
    <citation type="journal article" date="2011" name="Stand. Genomic Sci.">
        <title>Complete genome sequence of Weeksella virosa type strain (9751).</title>
        <authorList>
            <person name="Lang E."/>
            <person name="Teshima H."/>
            <person name="Lucas S."/>
            <person name="Lapidus A."/>
            <person name="Hammon N."/>
            <person name="Deshpande S."/>
            <person name="Nolan M."/>
            <person name="Cheng J.F."/>
            <person name="Pitluck S."/>
            <person name="Liolios K."/>
            <person name="Pagani I."/>
            <person name="Mikhailova N."/>
            <person name="Ivanova N."/>
            <person name="Mavromatis K."/>
            <person name="Pati A."/>
            <person name="Tapia R."/>
            <person name="Han C."/>
            <person name="Goodwin L."/>
            <person name="Chen A."/>
            <person name="Palaniappan K."/>
            <person name="Land M."/>
            <person name="Hauser L."/>
            <person name="Chang Y.J."/>
            <person name="Jeffries C.D."/>
            <person name="Brambilla E.M."/>
            <person name="Kopitz M."/>
            <person name="Rohde M."/>
            <person name="Goker M."/>
            <person name="Tindall B.J."/>
            <person name="Detter J.C."/>
            <person name="Woyke T."/>
            <person name="Bristow J."/>
            <person name="Eisen J.A."/>
            <person name="Markowitz V."/>
            <person name="Hugenholtz P."/>
            <person name="Klenk H.P."/>
            <person name="Kyrpides N.C."/>
        </authorList>
    </citation>
    <scope>NUCLEOTIDE SEQUENCE [LARGE SCALE GENOMIC DNA]</scope>
    <source>
        <strain evidence="10">ATCC 43766 / DSM 16922 / JCM 21250 / NBRC 16016 / NCTC 11634 / CL345/78</strain>
    </source>
</reference>
<keyword evidence="1 7" id="KW-0444">Lipid biosynthesis</keyword>
<keyword evidence="4 7" id="KW-0677">Repeat</keyword>
<keyword evidence="6 7" id="KW-0012">Acyltransferase</keyword>
<dbReference type="PANTHER" id="PTHR43378:SF2">
    <property type="entry name" value="UDP-3-O-ACYLGLUCOSAMINE N-ACYLTRANSFERASE 1, MITOCHONDRIAL-RELATED"/>
    <property type="match status" value="1"/>
</dbReference>
<dbReference type="GO" id="GO:0009245">
    <property type="term" value="P:lipid A biosynthetic process"/>
    <property type="evidence" value="ECO:0007669"/>
    <property type="project" value="UniProtKB-UniRule"/>
</dbReference>
<dbReference type="InterPro" id="IPR011004">
    <property type="entry name" value="Trimer_LpxA-like_sf"/>
</dbReference>
<evidence type="ECO:0000256" key="2">
    <source>
        <dbReference type="ARBA" id="ARBA00022556"/>
    </source>
</evidence>
<comment type="subunit">
    <text evidence="7">Homotrimer.</text>
</comment>
<dbReference type="KEGG" id="wvi:Weevi_0501"/>
<protein>
    <recommendedName>
        <fullName evidence="7">UDP-3-O-acylglucosamine N-acyltransferase</fullName>
        <ecNumber evidence="7">2.3.1.191</ecNumber>
    </recommendedName>
</protein>
<dbReference type="HAMAP" id="MF_00523">
    <property type="entry name" value="LpxD"/>
    <property type="match status" value="1"/>
</dbReference>
<dbReference type="NCBIfam" id="NF002060">
    <property type="entry name" value="PRK00892.1"/>
    <property type="match status" value="1"/>
</dbReference>
<dbReference type="Gene3D" id="3.40.1390.10">
    <property type="entry name" value="MurE/MurF, N-terminal domain"/>
    <property type="match status" value="1"/>
</dbReference>
<comment type="catalytic activity">
    <reaction evidence="7">
        <text>a UDP-3-O-[(3R)-3-hydroxyacyl]-alpha-D-glucosamine + a (3R)-hydroxyacyl-[ACP] = a UDP-2-N,3-O-bis[(3R)-3-hydroxyacyl]-alpha-D-glucosamine + holo-[ACP] + H(+)</text>
        <dbReference type="Rhea" id="RHEA:53836"/>
        <dbReference type="Rhea" id="RHEA-COMP:9685"/>
        <dbReference type="Rhea" id="RHEA-COMP:9945"/>
        <dbReference type="ChEBI" id="CHEBI:15378"/>
        <dbReference type="ChEBI" id="CHEBI:64479"/>
        <dbReference type="ChEBI" id="CHEBI:78827"/>
        <dbReference type="ChEBI" id="CHEBI:137740"/>
        <dbReference type="ChEBI" id="CHEBI:137748"/>
        <dbReference type="EC" id="2.3.1.191"/>
    </reaction>
</comment>
<dbReference type="InterPro" id="IPR007691">
    <property type="entry name" value="LpxD"/>
</dbReference>
<dbReference type="UniPathway" id="UPA00973"/>
<evidence type="ECO:0000256" key="3">
    <source>
        <dbReference type="ARBA" id="ARBA00022679"/>
    </source>
</evidence>
<keyword evidence="3 7" id="KW-0808">Transferase</keyword>
<evidence type="ECO:0000256" key="7">
    <source>
        <dbReference type="HAMAP-Rule" id="MF_00523"/>
    </source>
</evidence>
<dbReference type="InterPro" id="IPR020573">
    <property type="entry name" value="UDP_GlcNAc_AcTrfase_non-rep"/>
</dbReference>
<dbReference type="SUPFAM" id="SSF51161">
    <property type="entry name" value="Trimeric LpxA-like enzymes"/>
    <property type="match status" value="1"/>
</dbReference>
<dbReference type="STRING" id="865938.Weevi_0501"/>
<dbReference type="Proteomes" id="UP000008641">
    <property type="component" value="Chromosome"/>
</dbReference>
<dbReference type="Gene3D" id="2.160.10.10">
    <property type="entry name" value="Hexapeptide repeat proteins"/>
    <property type="match status" value="1"/>
</dbReference>
<reference evidence="10" key="2">
    <citation type="journal article" date="2011" name="Stand. Genomic Sci.">
        <title>Complete genome sequence of Weeksella virosa type strain (9751T).</title>
        <authorList>
            <person name="Lang E."/>
            <person name="Teshima H."/>
            <person name="Lucas S."/>
            <person name="Lapidus A."/>
            <person name="Hammon N."/>
            <person name="Deshpande S."/>
            <person name="Nolan M."/>
            <person name="Cheng J."/>
            <person name="Pitluck S."/>
            <person name="Liolios K."/>
            <person name="Pagani I."/>
            <person name="Mikhailova N."/>
            <person name="Ivanova N."/>
            <person name="Mavromatis K."/>
            <person name="Pati A."/>
            <person name="Tapia R."/>
            <person name="Han C."/>
            <person name="Goodwin L."/>
            <person name="Chen A."/>
            <person name="Palaniappan K."/>
            <person name="Land M."/>
            <person name="Hauser L."/>
            <person name="Chang Y."/>
            <person name="Jeffries C."/>
            <person name="Brambilla E."/>
            <person name="Kopitz M."/>
            <person name="Rohde M."/>
            <person name="Goker M."/>
            <person name="Tindall B."/>
            <person name="Detter J."/>
            <person name="Woyke T."/>
            <person name="Bristow J."/>
            <person name="Eisen J."/>
            <person name="Markowitz V."/>
            <person name="Hugenholtz P."/>
            <person name="Klenk H."/>
            <person name="Kyrpides N."/>
        </authorList>
    </citation>
    <scope>NUCLEOTIDE SEQUENCE [LARGE SCALE GENOMIC DNA]</scope>
    <source>
        <strain evidence="10">ATCC 43766 / DSM 16922 / JCM 21250 / NBRC 16016 / NCTC 11634 / CL345/78</strain>
    </source>
</reference>
<keyword evidence="2 7" id="KW-0441">Lipid A biosynthesis</keyword>
<dbReference type="AlphaFoldDB" id="F0NZ91"/>
<dbReference type="NCBIfam" id="TIGR01853">
    <property type="entry name" value="lipid_A_lpxD"/>
    <property type="match status" value="1"/>
</dbReference>